<dbReference type="SMART" id="SM00935">
    <property type="entry name" value="OmpH"/>
    <property type="match status" value="1"/>
</dbReference>
<keyword evidence="3" id="KW-0175">Coiled coil</keyword>
<dbReference type="Pfam" id="PF03938">
    <property type="entry name" value="OmpH"/>
    <property type="match status" value="1"/>
</dbReference>
<name>A0A5D3YJH4_9BACT</name>
<feature type="chain" id="PRO_5022938352" evidence="4">
    <location>
        <begin position="26"/>
        <end position="183"/>
    </location>
</feature>
<dbReference type="SUPFAM" id="SSF111384">
    <property type="entry name" value="OmpH-like"/>
    <property type="match status" value="1"/>
</dbReference>
<dbReference type="EMBL" id="VNHY01000003">
    <property type="protein sequence ID" value="TYP92596.1"/>
    <property type="molecule type" value="Genomic_DNA"/>
</dbReference>
<evidence type="ECO:0000256" key="3">
    <source>
        <dbReference type="SAM" id="Coils"/>
    </source>
</evidence>
<dbReference type="Proteomes" id="UP000324595">
    <property type="component" value="Unassembled WGS sequence"/>
</dbReference>
<feature type="coiled-coil region" evidence="3">
    <location>
        <begin position="49"/>
        <end position="109"/>
    </location>
</feature>
<dbReference type="GO" id="GO:0051082">
    <property type="term" value="F:unfolded protein binding"/>
    <property type="evidence" value="ECO:0007669"/>
    <property type="project" value="InterPro"/>
</dbReference>
<dbReference type="GO" id="GO:0050821">
    <property type="term" value="P:protein stabilization"/>
    <property type="evidence" value="ECO:0007669"/>
    <property type="project" value="TreeGrafter"/>
</dbReference>
<organism evidence="5 6">
    <name type="scientific">Fodinibius salinus</name>
    <dbReference type="NCBI Taxonomy" id="860790"/>
    <lineage>
        <taxon>Bacteria</taxon>
        <taxon>Pseudomonadati</taxon>
        <taxon>Balneolota</taxon>
        <taxon>Balneolia</taxon>
        <taxon>Balneolales</taxon>
        <taxon>Balneolaceae</taxon>
        <taxon>Fodinibius</taxon>
    </lineage>
</organism>
<feature type="signal peptide" evidence="4">
    <location>
        <begin position="1"/>
        <end position="25"/>
    </location>
</feature>
<keyword evidence="2 4" id="KW-0732">Signal</keyword>
<evidence type="ECO:0000256" key="4">
    <source>
        <dbReference type="SAM" id="SignalP"/>
    </source>
</evidence>
<evidence type="ECO:0000313" key="6">
    <source>
        <dbReference type="Proteomes" id="UP000324595"/>
    </source>
</evidence>
<sequence length="183" mass="21867">MGRRITHHLILCFLAIFIFVEPTTAQDQKIGYVNTDYILSQMSEYKGVQQQLRSISSEWRDRLDEMENEIKQLRENFQSKEILYTEEQKAQKKQEIQNKVQQRQNFLDQKFGADGEYFSRQKELLEPLQRKIFNAINEVAEQQNFDFVFDRAQNSSMLYRVQEWNLNEQVLQELGITLNDTSN</sequence>
<accession>A0A5D3YJH4</accession>
<gene>
    <name evidence="5" type="ORF">LX73_1958</name>
</gene>
<comment type="caution">
    <text evidence="5">The sequence shown here is derived from an EMBL/GenBank/DDBJ whole genome shotgun (WGS) entry which is preliminary data.</text>
</comment>
<evidence type="ECO:0000313" key="5">
    <source>
        <dbReference type="EMBL" id="TYP92596.1"/>
    </source>
</evidence>
<proteinExistence type="inferred from homology"/>
<dbReference type="InterPro" id="IPR005632">
    <property type="entry name" value="Chaperone_Skp"/>
</dbReference>
<dbReference type="GO" id="GO:0005829">
    <property type="term" value="C:cytosol"/>
    <property type="evidence" value="ECO:0007669"/>
    <property type="project" value="TreeGrafter"/>
</dbReference>
<keyword evidence="6" id="KW-1185">Reference proteome</keyword>
<dbReference type="AlphaFoldDB" id="A0A5D3YJH4"/>
<evidence type="ECO:0000256" key="2">
    <source>
        <dbReference type="ARBA" id="ARBA00022729"/>
    </source>
</evidence>
<dbReference type="PANTHER" id="PTHR35089">
    <property type="entry name" value="CHAPERONE PROTEIN SKP"/>
    <property type="match status" value="1"/>
</dbReference>
<dbReference type="OrthoDB" id="9788552at2"/>
<dbReference type="PANTHER" id="PTHR35089:SF1">
    <property type="entry name" value="CHAPERONE PROTEIN SKP"/>
    <property type="match status" value="1"/>
</dbReference>
<evidence type="ECO:0000256" key="1">
    <source>
        <dbReference type="ARBA" id="ARBA00009091"/>
    </source>
</evidence>
<protein>
    <submittedName>
        <fullName evidence="5">Periplasmic chaperone for outer membrane proteins Skp</fullName>
    </submittedName>
</protein>
<dbReference type="Gene3D" id="3.30.910.20">
    <property type="entry name" value="Skp domain"/>
    <property type="match status" value="1"/>
</dbReference>
<reference evidence="5 6" key="1">
    <citation type="submission" date="2019-07" db="EMBL/GenBank/DDBJ databases">
        <title>Genomic Encyclopedia of Archaeal and Bacterial Type Strains, Phase II (KMG-II): from individual species to whole genera.</title>
        <authorList>
            <person name="Goeker M."/>
        </authorList>
    </citation>
    <scope>NUCLEOTIDE SEQUENCE [LARGE SCALE GENOMIC DNA]</scope>
    <source>
        <strain evidence="5 6">DSM 21935</strain>
    </source>
</reference>
<comment type="similarity">
    <text evidence="1">Belongs to the Skp family.</text>
</comment>
<dbReference type="InterPro" id="IPR024930">
    <property type="entry name" value="Skp_dom_sf"/>
</dbReference>